<reference evidence="2 3" key="1">
    <citation type="submission" date="2018-05" db="EMBL/GenBank/DDBJ databases">
        <title>Genome sequencing of Flavobacterium sp. HYN0056.</title>
        <authorList>
            <person name="Yi H."/>
            <person name="Baek C."/>
        </authorList>
    </citation>
    <scope>NUCLEOTIDE SEQUENCE [LARGE SCALE GENOMIC DNA]</scope>
    <source>
        <strain evidence="2 3">HYN0056</strain>
    </source>
</reference>
<dbReference type="EMBL" id="CP029255">
    <property type="protein sequence ID" value="AWK03018.1"/>
    <property type="molecule type" value="Genomic_DNA"/>
</dbReference>
<dbReference type="Proteomes" id="UP000245250">
    <property type="component" value="Chromosome"/>
</dbReference>
<dbReference type="InterPro" id="IPR011051">
    <property type="entry name" value="RmlC_Cupin_sf"/>
</dbReference>
<evidence type="ECO:0000259" key="1">
    <source>
        <dbReference type="Pfam" id="PF14667"/>
    </source>
</evidence>
<name>A0A2S1YG68_9FLAO</name>
<dbReference type="RefSeq" id="WP_109190632.1">
    <property type="nucleotide sequence ID" value="NZ_CP029255.1"/>
</dbReference>
<sequence>MTLLSKIKVIERKKIEDSRGWFLKVINGLEDNIPSYTGEVYLTNAKPGEAKGGHYHEKANEWFTLITGDCELKMVDIITGEKQTLYLSSTKAETIYIPNHIAHVFINNYENDFILLAYSDQLFVPEDTLIFDKF</sequence>
<proteinExistence type="predicted"/>
<dbReference type="SUPFAM" id="SSF51182">
    <property type="entry name" value="RmlC-like cupins"/>
    <property type="match status" value="1"/>
</dbReference>
<dbReference type="InterPro" id="IPR029303">
    <property type="entry name" value="CapF_C"/>
</dbReference>
<protein>
    <recommendedName>
        <fullName evidence="1">Capsular polysaccharide assembling protein CapF C-terminal domain-containing protein</fullName>
    </recommendedName>
</protein>
<gene>
    <name evidence="2" type="ORF">HYN56_01810</name>
</gene>
<feature type="domain" description="Capsular polysaccharide assembling protein CapF C-terminal" evidence="1">
    <location>
        <begin position="16"/>
        <end position="127"/>
    </location>
</feature>
<dbReference type="Pfam" id="PF14667">
    <property type="entry name" value="Polysacc_synt_C"/>
    <property type="match status" value="1"/>
</dbReference>
<dbReference type="AlphaFoldDB" id="A0A2S1YG68"/>
<organism evidence="2 3">
    <name type="scientific">Flavobacterium crocinum</name>
    <dbReference type="NCBI Taxonomy" id="2183896"/>
    <lineage>
        <taxon>Bacteria</taxon>
        <taxon>Pseudomonadati</taxon>
        <taxon>Bacteroidota</taxon>
        <taxon>Flavobacteriia</taxon>
        <taxon>Flavobacteriales</taxon>
        <taxon>Flavobacteriaceae</taxon>
        <taxon>Flavobacterium</taxon>
    </lineage>
</organism>
<keyword evidence="3" id="KW-1185">Reference proteome</keyword>
<dbReference type="Gene3D" id="2.60.120.10">
    <property type="entry name" value="Jelly Rolls"/>
    <property type="match status" value="1"/>
</dbReference>
<dbReference type="OrthoDB" id="9801056at2"/>
<dbReference type="KEGG" id="fcr:HYN56_01810"/>
<evidence type="ECO:0000313" key="2">
    <source>
        <dbReference type="EMBL" id="AWK03018.1"/>
    </source>
</evidence>
<evidence type="ECO:0000313" key="3">
    <source>
        <dbReference type="Proteomes" id="UP000245250"/>
    </source>
</evidence>
<dbReference type="InterPro" id="IPR014710">
    <property type="entry name" value="RmlC-like_jellyroll"/>
</dbReference>
<accession>A0A2S1YG68</accession>